<organism evidence="2 3">
    <name type="scientific">Marasmius tenuissimus</name>
    <dbReference type="NCBI Taxonomy" id="585030"/>
    <lineage>
        <taxon>Eukaryota</taxon>
        <taxon>Fungi</taxon>
        <taxon>Dikarya</taxon>
        <taxon>Basidiomycota</taxon>
        <taxon>Agaricomycotina</taxon>
        <taxon>Agaricomycetes</taxon>
        <taxon>Agaricomycetidae</taxon>
        <taxon>Agaricales</taxon>
        <taxon>Marasmiineae</taxon>
        <taxon>Marasmiaceae</taxon>
        <taxon>Marasmius</taxon>
    </lineage>
</organism>
<dbReference type="PANTHER" id="PTHR38849">
    <property type="entry name" value="SMALL SECRETED PROTEIN"/>
    <property type="match status" value="1"/>
</dbReference>
<dbReference type="Proteomes" id="UP001437256">
    <property type="component" value="Unassembled WGS sequence"/>
</dbReference>
<protein>
    <recommendedName>
        <fullName evidence="4">Small secreted protein</fullName>
    </recommendedName>
</protein>
<sequence length="176" mass="18044">MARFTFVAVFVAALAGAVSAAPIVARNAIVARAFTELPYAQFQISDGVAGDAQAKAEAVCVDPFAGQDLATIDSASFTALKNMRSAAEDAEGDLFNPAIDAASGAAADALQVGKIQNKVLKLTCLKQARQIELAQAQADGEDTADVQAKLADTEKKLATNIATDKKSAGKTSQGVA</sequence>
<name>A0ABR3AGV6_9AGAR</name>
<reference evidence="2 3" key="1">
    <citation type="submission" date="2024-05" db="EMBL/GenBank/DDBJ databases">
        <title>A draft genome resource for the thread blight pathogen Marasmius tenuissimus strain MS-2.</title>
        <authorList>
            <person name="Yulfo-Soto G.E."/>
            <person name="Baruah I.K."/>
            <person name="Amoako-Attah I."/>
            <person name="Bukari Y."/>
            <person name="Meinhardt L.W."/>
            <person name="Bailey B.A."/>
            <person name="Cohen S.P."/>
        </authorList>
    </citation>
    <scope>NUCLEOTIDE SEQUENCE [LARGE SCALE GENOMIC DNA]</scope>
    <source>
        <strain evidence="2 3">MS-2</strain>
    </source>
</reference>
<evidence type="ECO:0000313" key="3">
    <source>
        <dbReference type="Proteomes" id="UP001437256"/>
    </source>
</evidence>
<dbReference type="PANTHER" id="PTHR38849:SF1">
    <property type="entry name" value="SMALL SECRETED PROTEIN"/>
    <property type="match status" value="1"/>
</dbReference>
<feature type="signal peptide" evidence="1">
    <location>
        <begin position="1"/>
        <end position="20"/>
    </location>
</feature>
<accession>A0ABR3AGV6</accession>
<gene>
    <name evidence="2" type="ORF">AAF712_000566</name>
</gene>
<dbReference type="EMBL" id="JBBXMP010000001">
    <property type="protein sequence ID" value="KAL0072803.1"/>
    <property type="molecule type" value="Genomic_DNA"/>
</dbReference>
<comment type="caution">
    <text evidence="2">The sequence shown here is derived from an EMBL/GenBank/DDBJ whole genome shotgun (WGS) entry which is preliminary data.</text>
</comment>
<keyword evidence="3" id="KW-1185">Reference proteome</keyword>
<evidence type="ECO:0000313" key="2">
    <source>
        <dbReference type="EMBL" id="KAL0072803.1"/>
    </source>
</evidence>
<proteinExistence type="predicted"/>
<evidence type="ECO:0000256" key="1">
    <source>
        <dbReference type="SAM" id="SignalP"/>
    </source>
</evidence>
<evidence type="ECO:0008006" key="4">
    <source>
        <dbReference type="Google" id="ProtNLM"/>
    </source>
</evidence>
<keyword evidence="1" id="KW-0732">Signal</keyword>
<feature type="chain" id="PRO_5047207876" description="Small secreted protein" evidence="1">
    <location>
        <begin position="21"/>
        <end position="176"/>
    </location>
</feature>